<dbReference type="InterPro" id="IPR052377">
    <property type="entry name" value="Mitochondrial_ECH-domain"/>
</dbReference>
<reference evidence="5" key="1">
    <citation type="submission" date="2016-11" db="EMBL/GenBank/DDBJ databases">
        <authorList>
            <person name="Varghese N."/>
            <person name="Submissions S."/>
        </authorList>
    </citation>
    <scope>NUCLEOTIDE SEQUENCE [LARGE SCALE GENOMIC DNA]</scope>
    <source>
        <strain evidence="5">DSM 100564</strain>
    </source>
</reference>
<dbReference type="GO" id="GO:0016836">
    <property type="term" value="F:hydro-lyase activity"/>
    <property type="evidence" value="ECO:0007669"/>
    <property type="project" value="TreeGrafter"/>
</dbReference>
<dbReference type="Gene3D" id="1.10.287.2460">
    <property type="match status" value="1"/>
</dbReference>
<evidence type="ECO:0000256" key="2">
    <source>
        <dbReference type="ARBA" id="ARBA00022946"/>
    </source>
</evidence>
<dbReference type="PANTHER" id="PTHR43602">
    <property type="match status" value="1"/>
</dbReference>
<dbReference type="Proteomes" id="UP000183982">
    <property type="component" value="Unassembled WGS sequence"/>
</dbReference>
<keyword evidence="1" id="KW-0276">Fatty acid metabolism</keyword>
<dbReference type="SUPFAM" id="SSF52096">
    <property type="entry name" value="ClpP/crotonase"/>
    <property type="match status" value="1"/>
</dbReference>
<dbReference type="Gene3D" id="3.90.226.10">
    <property type="entry name" value="2-enoyl-CoA Hydratase, Chain A, domain 1"/>
    <property type="match status" value="1"/>
</dbReference>
<organism evidence="4 5">
    <name type="scientific">Shimia gijangensis</name>
    <dbReference type="NCBI Taxonomy" id="1470563"/>
    <lineage>
        <taxon>Bacteria</taxon>
        <taxon>Pseudomonadati</taxon>
        <taxon>Pseudomonadota</taxon>
        <taxon>Alphaproteobacteria</taxon>
        <taxon>Rhodobacterales</taxon>
        <taxon>Roseobacteraceae</taxon>
    </lineage>
</organism>
<evidence type="ECO:0000313" key="4">
    <source>
        <dbReference type="EMBL" id="SHI81225.1"/>
    </source>
</evidence>
<dbReference type="CDD" id="cd06558">
    <property type="entry name" value="crotonase-like"/>
    <property type="match status" value="1"/>
</dbReference>
<name>A0A1M6E720_9RHOB</name>
<dbReference type="Pfam" id="PF00378">
    <property type="entry name" value="ECH_1"/>
    <property type="match status" value="1"/>
</dbReference>
<dbReference type="InterPro" id="IPR001753">
    <property type="entry name" value="Enoyl-CoA_hydra/iso"/>
</dbReference>
<keyword evidence="2" id="KW-0809">Transit peptide</keyword>
<evidence type="ECO:0000256" key="3">
    <source>
        <dbReference type="ARBA" id="ARBA00023098"/>
    </source>
</evidence>
<dbReference type="GO" id="GO:0006631">
    <property type="term" value="P:fatty acid metabolic process"/>
    <property type="evidence" value="ECO:0007669"/>
    <property type="project" value="UniProtKB-KW"/>
</dbReference>
<dbReference type="STRING" id="1470563.SAMN05444000_103128"/>
<keyword evidence="3" id="KW-0443">Lipid metabolism</keyword>
<accession>A0A1M6E720</accession>
<dbReference type="OrthoDB" id="9795613at2"/>
<dbReference type="AlphaFoldDB" id="A0A1M6E720"/>
<evidence type="ECO:0000256" key="1">
    <source>
        <dbReference type="ARBA" id="ARBA00022832"/>
    </source>
</evidence>
<evidence type="ECO:0000313" key="5">
    <source>
        <dbReference type="Proteomes" id="UP000183982"/>
    </source>
</evidence>
<dbReference type="RefSeq" id="WP_073249521.1">
    <property type="nucleotide sequence ID" value="NZ_FQZQ01000003.1"/>
</dbReference>
<sequence>MTKAAEDALIAETLIDGVLTLTLGAGTAHALSSAMLAAFNAALKRAGGNDAVRVIVIHGPGHIFCAGHDLKEIAKHRTDADDGKAYLRQLFDDCAEAMQRLTKGPKPTVAMVDGIATAAGLQIVAACDLAFASDRATFCLPGVNNGGFCSTPAVAVGRAMSRKHAMEMALSGAVYDARWAQDAGLLNRVTSSADLSATVYDFTKTLSTRHGPAISSGKQTFYDQIEQPLGQAYETATETMLGHFMDPLRIAEERKTWGDT</sequence>
<keyword evidence="5" id="KW-1185">Reference proteome</keyword>
<dbReference type="InterPro" id="IPR029045">
    <property type="entry name" value="ClpP/crotonase-like_dom_sf"/>
</dbReference>
<gene>
    <name evidence="4" type="ORF">SAMN05444000_103128</name>
</gene>
<protein>
    <submittedName>
        <fullName evidence="4">Enoyl-CoA hydratase/carnithine racemase</fullName>
    </submittedName>
</protein>
<proteinExistence type="predicted"/>
<dbReference type="EMBL" id="FQZQ01000003">
    <property type="protein sequence ID" value="SHI81225.1"/>
    <property type="molecule type" value="Genomic_DNA"/>
</dbReference>
<dbReference type="PANTHER" id="PTHR43602:SF1">
    <property type="entry name" value="ENOYL-COA HYDRATASE DOMAIN-CONTAINING PROTEIN 3, MITOCHONDRIAL"/>
    <property type="match status" value="1"/>
</dbReference>